<comment type="caution">
    <text evidence="3">The sequence shown here is derived from an EMBL/GenBank/DDBJ whole genome shotgun (WGS) entry which is preliminary data.</text>
</comment>
<dbReference type="Proteomes" id="UP000177740">
    <property type="component" value="Unassembled WGS sequence"/>
</dbReference>
<dbReference type="STRING" id="1801677.A2365_00560"/>
<evidence type="ECO:0008006" key="5">
    <source>
        <dbReference type="Google" id="ProtNLM"/>
    </source>
</evidence>
<evidence type="ECO:0000313" key="4">
    <source>
        <dbReference type="Proteomes" id="UP000177740"/>
    </source>
</evidence>
<dbReference type="SUPFAM" id="SSF51182">
    <property type="entry name" value="RmlC-like cupins"/>
    <property type="match status" value="1"/>
</dbReference>
<dbReference type="GO" id="GO:0008830">
    <property type="term" value="F:dTDP-4-dehydrorhamnose 3,5-epimerase activity"/>
    <property type="evidence" value="ECO:0007669"/>
    <property type="project" value="InterPro"/>
</dbReference>
<feature type="active site" description="Proton acceptor" evidence="1">
    <location>
        <position position="67"/>
    </location>
</feature>
<sequence length="177" mass="21114">MIQASRTGLERVLMFQLNHFEDHRGTYTQLYHKQDYEEAIKKELGEDVQFLEDDYAWSTKNVLRGIHGDDRTWKLVTCLFGKFYIVVVNCDESSPNFGKWQNFILTRENGRQLLIPPKHGHAYQVLSDNAVFNYKQSCYYQGMNRQFTYKFDDPRFKIWWPIKNPIISMRDEEGKVV</sequence>
<reference evidence="3 4" key="1">
    <citation type="journal article" date="2016" name="Nat. Commun.">
        <title>Thousands of microbial genomes shed light on interconnected biogeochemical processes in an aquifer system.</title>
        <authorList>
            <person name="Anantharaman K."/>
            <person name="Brown C.T."/>
            <person name="Hug L.A."/>
            <person name="Sharon I."/>
            <person name="Castelle C.J."/>
            <person name="Probst A.J."/>
            <person name="Thomas B.C."/>
            <person name="Singh A."/>
            <person name="Wilkins M.J."/>
            <person name="Karaoz U."/>
            <person name="Brodie E.L."/>
            <person name="Williams K.H."/>
            <person name="Hubbard S.S."/>
            <person name="Banfield J.F."/>
        </authorList>
    </citation>
    <scope>NUCLEOTIDE SEQUENCE [LARGE SCALE GENOMIC DNA]</scope>
</reference>
<dbReference type="InterPro" id="IPR014710">
    <property type="entry name" value="RmlC-like_jellyroll"/>
</dbReference>
<feature type="active site" description="Proton donor" evidence="1">
    <location>
        <position position="134"/>
    </location>
</feature>
<organism evidence="3 4">
    <name type="scientific">Candidatus Nealsonbacteria bacterium RIFOXYB1_FULL_40_15</name>
    <dbReference type="NCBI Taxonomy" id="1801677"/>
    <lineage>
        <taxon>Bacteria</taxon>
        <taxon>Candidatus Nealsoniibacteriota</taxon>
    </lineage>
</organism>
<dbReference type="GO" id="GO:0005829">
    <property type="term" value="C:cytosol"/>
    <property type="evidence" value="ECO:0007669"/>
    <property type="project" value="TreeGrafter"/>
</dbReference>
<dbReference type="AlphaFoldDB" id="A0A1G2EN32"/>
<dbReference type="EMBL" id="MHMM01000010">
    <property type="protein sequence ID" value="OGZ27147.1"/>
    <property type="molecule type" value="Genomic_DNA"/>
</dbReference>
<dbReference type="Pfam" id="PF00908">
    <property type="entry name" value="dTDP_sugar_isom"/>
    <property type="match status" value="1"/>
</dbReference>
<evidence type="ECO:0000313" key="3">
    <source>
        <dbReference type="EMBL" id="OGZ27147.1"/>
    </source>
</evidence>
<gene>
    <name evidence="3" type="ORF">A2365_00560</name>
</gene>
<evidence type="ECO:0000256" key="1">
    <source>
        <dbReference type="PIRSR" id="PIRSR600888-1"/>
    </source>
</evidence>
<feature type="site" description="Participates in a stacking interaction with the thymidine ring of dTDP-4-oxo-6-deoxyglucose" evidence="2">
    <location>
        <position position="140"/>
    </location>
</feature>
<dbReference type="GO" id="GO:0000271">
    <property type="term" value="P:polysaccharide biosynthetic process"/>
    <property type="evidence" value="ECO:0007669"/>
    <property type="project" value="TreeGrafter"/>
</dbReference>
<accession>A0A1G2EN32</accession>
<proteinExistence type="predicted"/>
<dbReference type="PANTHER" id="PTHR21047">
    <property type="entry name" value="DTDP-6-DEOXY-D-GLUCOSE-3,5 EPIMERASE"/>
    <property type="match status" value="1"/>
</dbReference>
<protein>
    <recommendedName>
        <fullName evidence="5">dTDP-4-dehydrorhamnose 3,5-epimerase</fullName>
    </recommendedName>
</protein>
<dbReference type="InterPro" id="IPR000888">
    <property type="entry name" value="RmlC-like"/>
</dbReference>
<dbReference type="Gene3D" id="2.60.120.10">
    <property type="entry name" value="Jelly Rolls"/>
    <property type="match status" value="1"/>
</dbReference>
<evidence type="ECO:0000256" key="2">
    <source>
        <dbReference type="PIRSR" id="PIRSR600888-3"/>
    </source>
</evidence>
<dbReference type="InterPro" id="IPR011051">
    <property type="entry name" value="RmlC_Cupin_sf"/>
</dbReference>
<dbReference type="PANTHER" id="PTHR21047:SF2">
    <property type="entry name" value="THYMIDINE DIPHOSPHO-4-KETO-RHAMNOSE 3,5-EPIMERASE"/>
    <property type="match status" value="1"/>
</dbReference>
<name>A0A1G2EN32_9BACT</name>